<evidence type="ECO:0000259" key="1">
    <source>
        <dbReference type="Pfam" id="PF13191"/>
    </source>
</evidence>
<dbReference type="PATRIC" id="fig|883169.3.peg.700"/>
<dbReference type="InterPro" id="IPR041664">
    <property type="entry name" value="AAA_16"/>
</dbReference>
<dbReference type="PANTHER" id="PTHR35894">
    <property type="entry name" value="GENERAL SECRETION PATHWAY PROTEIN A-RELATED"/>
    <property type="match status" value="1"/>
</dbReference>
<gene>
    <name evidence="2" type="ORF">BN46_0772</name>
    <name evidence="3" type="ORF">HMPREF9719_00732</name>
</gene>
<dbReference type="Pfam" id="PF13191">
    <property type="entry name" value="AAA_16"/>
    <property type="match status" value="1"/>
</dbReference>
<dbReference type="SUPFAM" id="SSF52540">
    <property type="entry name" value="P-loop containing nucleoside triphosphate hydrolases"/>
    <property type="match status" value="1"/>
</dbReference>
<accession>I7LBZ0</accession>
<feature type="domain" description="Orc1-like AAA ATPase" evidence="1">
    <location>
        <begin position="20"/>
        <end position="182"/>
    </location>
</feature>
<dbReference type="Proteomes" id="UP000011016">
    <property type="component" value="Unassembled WGS sequence"/>
</dbReference>
<dbReference type="InterPro" id="IPR027417">
    <property type="entry name" value="P-loop_NTPase"/>
</dbReference>
<dbReference type="EMBL" id="AHAE01000034">
    <property type="protein sequence ID" value="EJZ82315.1"/>
    <property type="molecule type" value="Genomic_DNA"/>
</dbReference>
<name>I7LBZ0_9CORY</name>
<dbReference type="AlphaFoldDB" id="I7LBZ0"/>
<evidence type="ECO:0000313" key="4">
    <source>
        <dbReference type="Proteomes" id="UP000006078"/>
    </source>
</evidence>
<protein>
    <recommendedName>
        <fullName evidence="1">Orc1-like AAA ATPase domain-containing protein</fullName>
    </recommendedName>
</protein>
<sequence>MTRPAANPFRPTFGVSPRVLAGRRDVLEEFALALAEGPGSPQRAMLVSGARGMGKTVLLNELEDAARYQGWVVVRARPHEAMIRDLVDTDIPLAMRSLDQAGPAAAGRPTRRVTGIEVAGLGAVHTTTDPGTAPTPTVFSALRDLGALTARHGAGVLITLDEAQAADPEHLHLLSTAIQDLARDELDIAFAAAGLPHGIDELLRAPGTTFLRRAERVTLGRVSPEEAADAFSRTAGEGGLPMSPPAARLAARRSEGYPYLMQLLGSMAWARARLDGDERIDEEHLDAVHDRAVDRLGKQVHEPALGEATDRELELLIAMARLSLDAGGGPVATGDLAAALGTKPNGISMARRSLLDKELLVAPSYGHLDFALPYLAEFLDRSPELGDR</sequence>
<evidence type="ECO:0000313" key="3">
    <source>
        <dbReference type="EMBL" id="EJZ82315.1"/>
    </source>
</evidence>
<dbReference type="HOGENOM" id="CLU_058580_1_0_11"/>
<dbReference type="OrthoDB" id="2020141at2"/>
<reference evidence="3 4" key="2">
    <citation type="submission" date="2012-08" db="EMBL/GenBank/DDBJ databases">
        <title>The Genome Sequence of Turicella otitidis ATCC 51513.</title>
        <authorList>
            <consortium name="The Broad Institute Genome Sequencing Platform"/>
            <person name="Earl A."/>
            <person name="Ward D."/>
            <person name="Feldgarden M."/>
            <person name="Gevers D."/>
            <person name="Huys G."/>
            <person name="Walker B."/>
            <person name="Young S.K."/>
            <person name="Zeng Q."/>
            <person name="Gargeya S."/>
            <person name="Fitzgerald M."/>
            <person name="Haas B."/>
            <person name="Abouelleil A."/>
            <person name="Alvarado L."/>
            <person name="Arachchi H.M."/>
            <person name="Berlin A.M."/>
            <person name="Chapman S.B."/>
            <person name="Goldberg J."/>
            <person name="Griggs A."/>
            <person name="Gujja S."/>
            <person name="Hansen M."/>
            <person name="Howarth C."/>
            <person name="Imamovic A."/>
            <person name="Larimer J."/>
            <person name="McCowen C."/>
            <person name="Montmayeur A."/>
            <person name="Murphy C."/>
            <person name="Neiman D."/>
            <person name="Pearson M."/>
            <person name="Priest M."/>
            <person name="Roberts A."/>
            <person name="Saif S."/>
            <person name="Shea T."/>
            <person name="Sisk P."/>
            <person name="Sykes S."/>
            <person name="Wortman J."/>
            <person name="Nusbaum C."/>
            <person name="Birren B."/>
        </authorList>
    </citation>
    <scope>NUCLEOTIDE SEQUENCE [LARGE SCALE GENOMIC DNA]</scope>
    <source>
        <strain evidence="3 4">ATCC 51513</strain>
    </source>
</reference>
<dbReference type="EMBL" id="CAJZ01000110">
    <property type="protein sequence ID" value="CCI83504.1"/>
    <property type="molecule type" value="Genomic_DNA"/>
</dbReference>
<proteinExistence type="predicted"/>
<organism evidence="2 5">
    <name type="scientific">Corynebacterium otitidis ATCC 51513</name>
    <dbReference type="NCBI Taxonomy" id="883169"/>
    <lineage>
        <taxon>Bacteria</taxon>
        <taxon>Bacillati</taxon>
        <taxon>Actinomycetota</taxon>
        <taxon>Actinomycetes</taxon>
        <taxon>Mycobacteriales</taxon>
        <taxon>Corynebacteriaceae</taxon>
        <taxon>Corynebacterium</taxon>
    </lineage>
</organism>
<reference evidence="2 5" key="1">
    <citation type="journal article" date="2012" name="J. Bacteriol.">
        <title>Draft Genome Sequence of Turicella otitidis ATCC 51513, Isolated from Middle Ear Fluid from a Child with Otitis Media.</title>
        <authorList>
            <person name="Brinkrolf K."/>
            <person name="Schneider J."/>
            <person name="Knecht M."/>
            <person name="Ruckert C."/>
            <person name="Tauch A."/>
        </authorList>
    </citation>
    <scope>NUCLEOTIDE SEQUENCE [LARGE SCALE GENOMIC DNA]</scope>
    <source>
        <strain evidence="2 5">ATCC 51513</strain>
    </source>
</reference>
<dbReference type="eggNOG" id="COG1672">
    <property type="taxonomic scope" value="Bacteria"/>
</dbReference>
<dbReference type="InterPro" id="IPR052026">
    <property type="entry name" value="ExeA_AAA_ATPase_DNA-bind"/>
</dbReference>
<dbReference type="Proteomes" id="UP000006078">
    <property type="component" value="Unassembled WGS sequence"/>
</dbReference>
<dbReference type="STRING" id="29321.AAV33_02295"/>
<dbReference type="RefSeq" id="WP_004600622.1">
    <property type="nucleotide sequence ID" value="NZ_HF541866.1"/>
</dbReference>
<dbReference type="PANTHER" id="PTHR35894:SF1">
    <property type="entry name" value="PHOSPHORIBULOKINASE _ URIDINE KINASE FAMILY"/>
    <property type="match status" value="1"/>
</dbReference>
<dbReference type="Gene3D" id="3.40.50.300">
    <property type="entry name" value="P-loop containing nucleotide triphosphate hydrolases"/>
    <property type="match status" value="1"/>
</dbReference>
<evidence type="ECO:0000313" key="2">
    <source>
        <dbReference type="EMBL" id="CCI83504.1"/>
    </source>
</evidence>
<comment type="caution">
    <text evidence="2">The sequence shown here is derived from an EMBL/GenBank/DDBJ whole genome shotgun (WGS) entry which is preliminary data.</text>
</comment>
<keyword evidence="4" id="KW-1185">Reference proteome</keyword>
<evidence type="ECO:0000313" key="5">
    <source>
        <dbReference type="Proteomes" id="UP000011016"/>
    </source>
</evidence>